<sequence>MNSMTLSCAPARWRPNRADVFANLGLAVGMMATLAFAGESAVSLLNAGMPADCAEYASNVSQSEGNFDSISPAVNGTRCYGAFQFCDSGTLQRYWSGSRADFLSRPSAQVTAWQSYERSEWAAAQKNGLTSMIGQQVCYQGTCATITQSSILKACQFGCGAGGKLDNLAKAGLDCNAAGTRDGAGTSVCSYLISGAGYNVGCITNSNDGIDCSPVAADKVSQ</sequence>
<gene>
    <name evidence="1" type="ORF">GA0061100_12514</name>
</gene>
<reference evidence="2" key="1">
    <citation type="submission" date="2016-08" db="EMBL/GenBank/DDBJ databases">
        <authorList>
            <person name="Varghese N."/>
            <person name="Submissions Spin"/>
        </authorList>
    </citation>
    <scope>NUCLEOTIDE SEQUENCE [LARGE SCALE GENOMIC DNA]</scope>
    <source>
        <strain evidence="2">CCBAU 57015</strain>
    </source>
</reference>
<evidence type="ECO:0000313" key="1">
    <source>
        <dbReference type="EMBL" id="SCB40476.1"/>
    </source>
</evidence>
<dbReference type="Proteomes" id="UP000186228">
    <property type="component" value="Unassembled WGS sequence"/>
</dbReference>
<evidence type="ECO:0000313" key="2">
    <source>
        <dbReference type="Proteomes" id="UP000186228"/>
    </source>
</evidence>
<dbReference type="STRING" id="52131.GA0061100_12514"/>
<protein>
    <submittedName>
        <fullName evidence="1">Uncharacterized protein</fullName>
    </submittedName>
</protein>
<proteinExistence type="predicted"/>
<dbReference type="EMBL" id="FMAC01000025">
    <property type="protein sequence ID" value="SCB40476.1"/>
    <property type="molecule type" value="Genomic_DNA"/>
</dbReference>
<name>A0A1C3WKT4_9HYPH</name>
<dbReference type="OrthoDB" id="8128400at2"/>
<dbReference type="AlphaFoldDB" id="A0A1C3WKT4"/>
<accession>A0A1C3WKT4</accession>
<organism evidence="1 2">
    <name type="scientific">Rhizobium hainanense</name>
    <dbReference type="NCBI Taxonomy" id="52131"/>
    <lineage>
        <taxon>Bacteria</taxon>
        <taxon>Pseudomonadati</taxon>
        <taxon>Pseudomonadota</taxon>
        <taxon>Alphaproteobacteria</taxon>
        <taxon>Hyphomicrobiales</taxon>
        <taxon>Rhizobiaceae</taxon>
        <taxon>Rhizobium/Agrobacterium group</taxon>
        <taxon>Rhizobium</taxon>
    </lineage>
</organism>
<dbReference type="RefSeq" id="WP_075857171.1">
    <property type="nucleotide sequence ID" value="NZ_FMAC01000025.1"/>
</dbReference>
<keyword evidence="2" id="KW-1185">Reference proteome</keyword>